<evidence type="ECO:0000256" key="6">
    <source>
        <dbReference type="ARBA" id="ARBA00022527"/>
    </source>
</evidence>
<dbReference type="Gene3D" id="2.60.200.20">
    <property type="match status" value="1"/>
</dbReference>
<feature type="compositionally biased region" description="Basic residues" evidence="26">
    <location>
        <begin position="1223"/>
        <end position="1237"/>
    </location>
</feature>
<keyword evidence="18" id="KW-0539">Nucleus</keyword>
<feature type="compositionally biased region" description="Polar residues" evidence="26">
    <location>
        <begin position="2006"/>
        <end position="2017"/>
    </location>
</feature>
<feature type="region of interest" description="Disordered" evidence="26">
    <location>
        <begin position="786"/>
        <end position="996"/>
    </location>
</feature>
<dbReference type="Pfam" id="PF02816">
    <property type="entry name" value="Alpha_kinase"/>
    <property type="match status" value="1"/>
</dbReference>
<dbReference type="GO" id="GO:0051301">
    <property type="term" value="P:cell division"/>
    <property type="evidence" value="ECO:0007669"/>
    <property type="project" value="UniProtKB-KW"/>
</dbReference>
<keyword evidence="8" id="KW-0132">Cell division</keyword>
<evidence type="ECO:0000256" key="15">
    <source>
        <dbReference type="ARBA" id="ARBA00022843"/>
    </source>
</evidence>
<evidence type="ECO:0000256" key="8">
    <source>
        <dbReference type="ARBA" id="ARBA00022618"/>
    </source>
</evidence>
<dbReference type="SUPFAM" id="SSF81901">
    <property type="entry name" value="HCP-like"/>
    <property type="match status" value="1"/>
</dbReference>
<dbReference type="InterPro" id="IPR038273">
    <property type="entry name" value="Ndc80_sf"/>
</dbReference>
<dbReference type="GO" id="GO:0005516">
    <property type="term" value="F:calmodulin binding"/>
    <property type="evidence" value="ECO:0007669"/>
    <property type="project" value="UniProtKB-KW"/>
</dbReference>
<feature type="compositionally biased region" description="Basic and acidic residues" evidence="26">
    <location>
        <begin position="1689"/>
        <end position="1700"/>
    </location>
</feature>
<dbReference type="Pfam" id="PF03801">
    <property type="entry name" value="Ndc80_HEC"/>
    <property type="match status" value="1"/>
</dbReference>
<dbReference type="Gene3D" id="3.20.200.10">
    <property type="entry name" value="MHCK/EF2 kinase"/>
    <property type="match status" value="1"/>
</dbReference>
<evidence type="ECO:0000256" key="20">
    <source>
        <dbReference type="ARBA" id="ARBA00023328"/>
    </source>
</evidence>
<keyword evidence="16" id="KW-0112">Calmodulin-binding</keyword>
<evidence type="ECO:0000256" key="21">
    <source>
        <dbReference type="ARBA" id="ARBA00061584"/>
    </source>
</evidence>
<keyword evidence="5" id="KW-1017">Isopeptide bond</keyword>
<dbReference type="SMART" id="SM00240">
    <property type="entry name" value="FHA"/>
    <property type="match status" value="1"/>
</dbReference>
<feature type="region of interest" description="Disordered" evidence="26">
    <location>
        <begin position="694"/>
        <end position="767"/>
    </location>
</feature>
<dbReference type="Pfam" id="PF00498">
    <property type="entry name" value="FHA"/>
    <property type="match status" value="1"/>
</dbReference>
<evidence type="ECO:0000256" key="14">
    <source>
        <dbReference type="ARBA" id="ARBA00022840"/>
    </source>
</evidence>
<evidence type="ECO:0000256" key="13">
    <source>
        <dbReference type="ARBA" id="ARBA00022837"/>
    </source>
</evidence>
<evidence type="ECO:0000259" key="27">
    <source>
        <dbReference type="PROSITE" id="PS50006"/>
    </source>
</evidence>
<evidence type="ECO:0000256" key="18">
    <source>
        <dbReference type="ARBA" id="ARBA00023242"/>
    </source>
</evidence>
<evidence type="ECO:0000256" key="7">
    <source>
        <dbReference type="ARBA" id="ARBA00022553"/>
    </source>
</evidence>
<dbReference type="PANTHER" id="PTHR21603:SF17">
    <property type="entry name" value="PROLIFERATION MARKER PROTEIN KI-67"/>
    <property type="match status" value="1"/>
</dbReference>
<feature type="compositionally biased region" description="Polar residues" evidence="26">
    <location>
        <begin position="2268"/>
        <end position="2279"/>
    </location>
</feature>
<keyword evidence="13" id="KW-0106">Calcium</keyword>
<keyword evidence="30" id="KW-1185">Reference proteome</keyword>
<evidence type="ECO:0000256" key="17">
    <source>
        <dbReference type="ARBA" id="ARBA00023054"/>
    </source>
</evidence>
<evidence type="ECO:0000256" key="11">
    <source>
        <dbReference type="ARBA" id="ARBA00022776"/>
    </source>
</evidence>
<evidence type="ECO:0000313" key="29">
    <source>
        <dbReference type="EMBL" id="RXN28865.1"/>
    </source>
</evidence>
<dbReference type="InterPro" id="IPR047588">
    <property type="entry name" value="eEF2K_a_kinase_dom"/>
</dbReference>
<keyword evidence="15" id="KW-0832">Ubl conjugation</keyword>
<evidence type="ECO:0000256" key="22">
    <source>
        <dbReference type="ARBA" id="ARBA00066872"/>
    </source>
</evidence>
<evidence type="ECO:0000256" key="12">
    <source>
        <dbReference type="ARBA" id="ARBA00022777"/>
    </source>
</evidence>
<evidence type="ECO:0000259" key="28">
    <source>
        <dbReference type="PROSITE" id="PS51158"/>
    </source>
</evidence>
<feature type="region of interest" description="Disordered" evidence="26">
    <location>
        <begin position="1010"/>
        <end position="1053"/>
    </location>
</feature>
<evidence type="ECO:0000256" key="25">
    <source>
        <dbReference type="SAM" id="Coils"/>
    </source>
</evidence>
<evidence type="ECO:0000256" key="10">
    <source>
        <dbReference type="ARBA" id="ARBA00022741"/>
    </source>
</evidence>
<dbReference type="PROSITE" id="PS50006">
    <property type="entry name" value="FHA_DOMAIN"/>
    <property type="match status" value="1"/>
</dbReference>
<evidence type="ECO:0000256" key="3">
    <source>
        <dbReference type="ARBA" id="ARBA00007050"/>
    </source>
</evidence>
<comment type="subcellular location">
    <subcellularLocation>
        <location evidence="2">Chromosome</location>
        <location evidence="2">Centromere</location>
    </subcellularLocation>
    <subcellularLocation>
        <location evidence="1">Nucleus</location>
    </subcellularLocation>
</comment>
<dbReference type="Gene3D" id="1.25.40.10">
    <property type="entry name" value="Tetratricopeptide repeat domain"/>
    <property type="match status" value="1"/>
</dbReference>
<keyword evidence="4" id="KW-0158">Chromosome</keyword>
<dbReference type="CDD" id="cd16967">
    <property type="entry name" value="Alpha_kinase_eEF2K"/>
    <property type="match status" value="1"/>
</dbReference>
<feature type="region of interest" description="Disordered" evidence="26">
    <location>
        <begin position="359"/>
        <end position="380"/>
    </location>
</feature>
<keyword evidence="7" id="KW-0597">Phosphoprotein</keyword>
<sequence length="2968" mass="330445">MAEEELMFSMEEVGSPRDGLRNGCAKSRVAFQDSNASDDDDEEDDLRICPIFTDDPVSPTKGFFDYPKNVVCNQQLSNSLPKNSFTYRATWKHAIQKAKAMPDPWAEFHLEEIETERCTRYRYNAVTGEWAKDDIFIKVSSQPFGKGAMRECFRAFLFTFVYRKKLSNFSHSSNWKSASNYVAKSYMETVDREVYFEDVRLQMEAKLWGEEFNRHRPPKQVDIMQMCVVEMISRPGSPLFHLEHYIEGKYTKYNSNSGFVRDDNIRLTPQAFSHFTFERSGHQLIVVDIQGVGDLYTDPQIHTEKGTDFGDGNLGVRGMALFFHSHLCNKICRSMGLTRFDLSPSEIAQLDCTNKLLDSENGGDSGYPSEKRSEGDSVEHHSQLTEEKWTFYHSSRSHIHRPSCVAMEVERLNTMLLERKIGKSILGKVHLAMVRYHEAGRFCEKDAPWDQISAMYHLERAAMCGELEAIVALGQCYLQLPHHILPEIELEASEENSRKGFRFLLQAAEAGDRPSMILVARAFDTGLNLPSDRAMDWKHAVQWYDSALKMTDYDEGGEFDGMQDEPRYLLLARLAEMYQEGGHNLDADPQRAGDLFTEAADAAMEAMKGRLANQYYMKAEEAWKLDCDIRIQLPQVSKEHCKIELNENKELILTNLSSVNPTRINGEVLNQSERLKHGDLITIIDRSFRFEYPPQKTPKKGLSTPGKDKAVQALQEQQEKGTPVSLDKRKSDHSFDTCLKDGSNLPPSVEQTVETEPEDGKPKKDSMSPFCELYQMVKQDLVAKTPKKSELPKTPLARPQVGHENVPTSDVKSTPKQVTTPSTKKRRSSQSNSDDTTGPATPKQSLNTNVEEKLTEDVPSAVSATPSLTQKSVTPVSQKKRTPSKTPQKFSAGEVVQQILLEPQSEEKTPKSPKGRRSGALDQSLAQQMPSVQPQTPGSKDNNAEVKMSPRTSPRANAGKRFQVQDVPPEITATKSASKKKVDTSVNEQCDGNESQNEVAFLKAKKKRVSFGGQLSPELFDKRLPPNSPLRRGATPRRSLGPSQKPQSLLRRASTIGLLALRLEETVSEAQKSSPRKASPKRAASPAKTPSPAKRTPSAKAKTPSPAKKSPSPRATTPSPAKRSPSTKAKTPSPKPQKSPSASTKAPTPSSTRATPRTPASAKRASTSAIEAVGDVSLTATPRVQGRFSISRISTPSPVQDQEDKPEPQSTDVPQNCVTPKIPLRRKSMKSSARKTPKSAMKSALDVIRSRRSGASRANLKVLTSWADIVKFGQSKPQTEVTSKKKPTKNIVMKRTAVPKPKTPAKRLKDIVSTGHAASPVTIVVGKAHMRTNQSVGAAPKIVQNIALFKKDMKMDEDLTGVAEIFKTPANTRSKNRVPVTNECPEIPLDEASVMKTPEESGEMIVSPLSVVSTAKCGRYNDEAVTRLLLDNQDGSLLEDNDIVPDVETTSDVQTEEEEAAPETVVKTPKQKAAPSLCLTGVKRLMKTPKQKAEPIEDLRGKLLKTPKEYKPPQEESLEGVKELLKTPKYRGTPVEDMVGVKRVMQTPKEKNNPVLCAAGLQRLMRTPKEKVEQHEDLTGVKELMKTPKIKGDVVENKLGLKRLVKTPKQKKKQVEEDLTGVQHLMKTPKHRGEPVEDQMGVKRLMQTPKEKVEPVEDLSGVKQLMQTPKQKEPVTSQFGTSELMKTPHLKEATGLKELEPENSSLLTTESSVTEPTEIQEPMESGSAFMPAEGLDVECDKENVCPVETVETEVVKSVDLQCTAEAVESIQSPEIVSVETIDVCSSGADEKTQEQSEEPVCVADNTTATVEATPASSTTEQEELIKSSPANKIQRGTRGRAAQKSKNAKEVAKAPAVLSLIEEENMSSPLPASPTRGRRGKKPLEIPEITASPLRKLARGRIPKNSVVEEEVKSTEAPQVPVESMNTEIPDCLPIVTKTRKGRKAKQDDDDDVAIVPTDAANEEQVQAPVVKPSRRKKMDKTESQPSEEPEVVCEETAVVPEDVKLQTSLGTETVSATRARRGRLAKKENLKTEPTPALENEITSTPAVVVAEKPPSPVAKSGRGRKGRKETVKDQPVNEDVMDVPKTVAEANVDHKEEPETPVVKSGRGRKAKQQKPQMPEEVVDQPAVDVSAHLPVTEEHTETVVKSVRGNRKTKQSKVTDSVEVEENIVSLVEKAETPVVKSGRKRAVIAKETEVVPDVSVKRGRRAVADPAPPVAVVNSRARKAVAKAESEVTEDVALSEEPVKPVKQTRRTAKAPESKKEENAMTQAGSENTPVVTLEKVERGSRGKKQKDSTKDVPVNESASAEEASETKSSKTVNWNPDLVVCKDIEESETSTDVKEPQPKKSKRLGKSPAETTSTESNPPADVPPRGRRGRGAKKEEPPVEESQEEAAQMKAKPVRRGKVVAPSAPKSEPTDSKTSTPLKRKRNEVTEVTDESVNKEPLPKRRGRVANSAEVAAEVSSKEKTPEVEPEKAEPTPKKTGNRAARGQKRTAQEPDPAPAKAQESVSGTTTRKGRSVKKVEEVVPTEAAPVRRTRRKYPFALSKSSMYSIGAPHTWPQALGALIWLIDTVKLFSGPREQDLLFSDFSDELCDLEERAEYNKLFIEHCSDTYNKFMQGADTFEDEDEDYLNKLKRLYNVDEALLQSQHEKHAMLMEHVERLERESQTDRLVGKRTEKLRLQADLQKLQNYRCTLEAHKTGLENKAAGLAEELEAAEMQLESLKQERTRLQHILENQKFTPADIERINRERNELQQTVHILTQSLEEAEQLVWNEEVNLSKTKEKNPLKNMMVDVEDEYSRLTNMKMSLEETVEQVKSNISDKEKDIKHLKEQIRKVDQQLEYDMQEIAQEEEKWAAELDSAETHKKRLEKNVTQGCEEAEEELKAAQQQYHVVVQETNEENRMVFKNLTDIFSSAVNLLCEVEKHCSEQLKRFDKLKEVIREDETNMEQLTDLVENFMKKVNSC</sequence>
<feature type="compositionally biased region" description="Basic and acidic residues" evidence="26">
    <location>
        <begin position="369"/>
        <end position="380"/>
    </location>
</feature>
<dbReference type="SMART" id="SM00811">
    <property type="entry name" value="Alpha_kinase"/>
    <property type="match status" value="1"/>
</dbReference>
<feature type="region of interest" description="Disordered" evidence="26">
    <location>
        <begin position="1450"/>
        <end position="1469"/>
    </location>
</feature>
<feature type="compositionally biased region" description="Basic and acidic residues" evidence="26">
    <location>
        <begin position="2258"/>
        <end position="2267"/>
    </location>
</feature>
<gene>
    <name evidence="29" type="ORF">ROHU_005245</name>
</gene>
<keyword evidence="14" id="KW-0067">ATP-binding</keyword>
<comment type="similarity">
    <text evidence="3">Belongs to the NDC80/HEC1 family.</text>
</comment>
<dbReference type="SUPFAM" id="SSF56112">
    <property type="entry name" value="Protein kinase-like (PK-like)"/>
    <property type="match status" value="1"/>
</dbReference>
<feature type="compositionally biased region" description="Polar residues" evidence="26">
    <location>
        <begin position="984"/>
        <end position="996"/>
    </location>
</feature>
<feature type="compositionally biased region" description="Polar residues" evidence="26">
    <location>
        <begin position="745"/>
        <end position="754"/>
    </location>
</feature>
<dbReference type="Gene3D" id="1.10.418.30">
    <property type="entry name" value="Ncd80 complex, Ncd80 subunit"/>
    <property type="match status" value="1"/>
</dbReference>
<feature type="compositionally biased region" description="Polar residues" evidence="26">
    <location>
        <begin position="1208"/>
        <end position="1218"/>
    </location>
</feature>
<dbReference type="GO" id="GO:0005524">
    <property type="term" value="F:ATP binding"/>
    <property type="evidence" value="ECO:0007669"/>
    <property type="project" value="UniProtKB-KW"/>
</dbReference>
<comment type="similarity">
    <text evidence="21">Belongs to the protein kinase superfamily. Alpha-type protein kinase family.</text>
</comment>
<dbReference type="InterPro" id="IPR040967">
    <property type="entry name" value="DUF5595"/>
</dbReference>
<feature type="compositionally biased region" description="Polar residues" evidence="26">
    <location>
        <begin position="862"/>
        <end position="877"/>
    </location>
</feature>
<proteinExistence type="inferred from homology"/>
<dbReference type="CDD" id="cd22673">
    <property type="entry name" value="FHA_Ki67"/>
    <property type="match status" value="1"/>
</dbReference>
<dbReference type="Gene3D" id="6.10.250.1950">
    <property type="match status" value="1"/>
</dbReference>
<evidence type="ECO:0000313" key="30">
    <source>
        <dbReference type="Proteomes" id="UP000290572"/>
    </source>
</evidence>
<dbReference type="Pfam" id="PF08065">
    <property type="entry name" value="KI67R"/>
    <property type="match status" value="2"/>
</dbReference>
<feature type="region of interest" description="Disordered" evidence="26">
    <location>
        <begin position="1939"/>
        <end position="2130"/>
    </location>
</feature>
<evidence type="ECO:0000256" key="5">
    <source>
        <dbReference type="ARBA" id="ARBA00022499"/>
    </source>
</evidence>
<dbReference type="Pfam" id="PF15276">
    <property type="entry name" value="PP1_bind"/>
    <property type="match status" value="1"/>
</dbReference>
<dbReference type="InterPro" id="IPR004166">
    <property type="entry name" value="a-kinase_dom"/>
</dbReference>
<feature type="region of interest" description="Disordered" evidence="26">
    <location>
        <begin position="2231"/>
        <end position="2526"/>
    </location>
</feature>
<dbReference type="InterPro" id="IPR057091">
    <property type="entry name" value="NDC80_loop"/>
</dbReference>
<dbReference type="GO" id="GO:0000775">
    <property type="term" value="C:chromosome, centromeric region"/>
    <property type="evidence" value="ECO:0007669"/>
    <property type="project" value="UniProtKB-SubCell"/>
</dbReference>
<dbReference type="GO" id="GO:0005634">
    <property type="term" value="C:nucleus"/>
    <property type="evidence" value="ECO:0007669"/>
    <property type="project" value="UniProtKB-SubCell"/>
</dbReference>
<protein>
    <recommendedName>
        <fullName evidence="23">Eukaryotic elongation factor 2 kinase</fullName>
        <ecNumber evidence="22">2.7.11.20</ecNumber>
    </recommendedName>
    <alternativeName>
        <fullName evidence="24">Calcium/calmodulin-dependent eukaryotic elongation factor 2 kinase</fullName>
    </alternativeName>
</protein>
<keyword evidence="20" id="KW-0137">Centromere</keyword>
<evidence type="ECO:0000256" key="26">
    <source>
        <dbReference type="SAM" id="MobiDB-lite"/>
    </source>
</evidence>
<feature type="region of interest" description="Disordered" evidence="26">
    <location>
        <begin position="1907"/>
        <end position="1926"/>
    </location>
</feature>
<dbReference type="EC" id="2.7.11.20" evidence="22"/>
<dbReference type="PANTHER" id="PTHR21603">
    <property type="entry name" value="ANTIGEN KI-67-LIKE PROTEIN"/>
    <property type="match status" value="1"/>
</dbReference>
<feature type="compositionally biased region" description="Polar residues" evidence="26">
    <location>
        <begin position="1191"/>
        <end position="1200"/>
    </location>
</feature>
<evidence type="ECO:0000256" key="16">
    <source>
        <dbReference type="ARBA" id="ARBA00022860"/>
    </source>
</evidence>
<evidence type="ECO:0000256" key="9">
    <source>
        <dbReference type="ARBA" id="ARBA00022679"/>
    </source>
</evidence>
<evidence type="ECO:0000256" key="4">
    <source>
        <dbReference type="ARBA" id="ARBA00022454"/>
    </source>
</evidence>
<dbReference type="GO" id="GO:0004686">
    <property type="term" value="F:elongation factor-2 kinase activity"/>
    <property type="evidence" value="ECO:0007669"/>
    <property type="project" value="UniProtKB-EC"/>
</dbReference>
<evidence type="ECO:0000256" key="24">
    <source>
        <dbReference type="ARBA" id="ARBA00078015"/>
    </source>
</evidence>
<dbReference type="InterPro" id="IPR029334">
    <property type="entry name" value="PP1-bd"/>
</dbReference>
<organism evidence="29 30">
    <name type="scientific">Labeo rohita</name>
    <name type="common">Indian major carp</name>
    <name type="synonym">Cyprinus rohita</name>
    <dbReference type="NCBI Taxonomy" id="84645"/>
    <lineage>
        <taxon>Eukaryota</taxon>
        <taxon>Metazoa</taxon>
        <taxon>Chordata</taxon>
        <taxon>Craniata</taxon>
        <taxon>Vertebrata</taxon>
        <taxon>Euteleostomi</taxon>
        <taxon>Actinopterygii</taxon>
        <taxon>Neopterygii</taxon>
        <taxon>Teleostei</taxon>
        <taxon>Ostariophysi</taxon>
        <taxon>Cypriniformes</taxon>
        <taxon>Cyprinidae</taxon>
        <taxon>Labeoninae</taxon>
        <taxon>Labeonini</taxon>
        <taxon>Labeo</taxon>
    </lineage>
</organism>
<evidence type="ECO:0000256" key="2">
    <source>
        <dbReference type="ARBA" id="ARBA00004584"/>
    </source>
</evidence>
<feature type="coiled-coil region" evidence="25">
    <location>
        <begin position="2702"/>
        <end position="2900"/>
    </location>
</feature>
<feature type="compositionally biased region" description="Polar residues" evidence="26">
    <location>
        <begin position="806"/>
        <end position="822"/>
    </location>
</feature>
<dbReference type="InterPro" id="IPR011009">
    <property type="entry name" value="Kinase-like_dom_sf"/>
</dbReference>
<dbReference type="Proteomes" id="UP000290572">
    <property type="component" value="Unassembled WGS sequence"/>
</dbReference>
<dbReference type="SMART" id="SM01295">
    <property type="entry name" value="K167R"/>
    <property type="match status" value="2"/>
</dbReference>
<dbReference type="InterPro" id="IPR012568">
    <property type="entry name" value="KI67R"/>
</dbReference>
<keyword evidence="17 25" id="KW-0175">Coiled coil</keyword>
<evidence type="ECO:0000256" key="23">
    <source>
        <dbReference type="ARBA" id="ARBA00067847"/>
    </source>
</evidence>
<feature type="region of interest" description="Disordered" evidence="26">
    <location>
        <begin position="1066"/>
        <end position="1243"/>
    </location>
</feature>
<keyword evidence="19" id="KW-0131">Cell cycle</keyword>
<dbReference type="PROSITE" id="PS51158">
    <property type="entry name" value="ALPHA_KINASE"/>
    <property type="match status" value="1"/>
</dbReference>
<dbReference type="InterPro" id="IPR055260">
    <property type="entry name" value="Ndc80_CH"/>
</dbReference>
<feature type="region of interest" description="Disordered" evidence="26">
    <location>
        <begin position="1686"/>
        <end position="1725"/>
    </location>
</feature>
<comment type="caution">
    <text evidence="29">The sequence shown here is derived from an EMBL/GenBank/DDBJ whole genome shotgun (WGS) entry which is preliminary data.</text>
</comment>
<feature type="domain" description="FHA" evidence="27">
    <location>
        <begin position="606"/>
        <end position="669"/>
    </location>
</feature>
<keyword evidence="9" id="KW-0808">Transferase</keyword>
<feature type="domain" description="Alpha-type protein kinase" evidence="28">
    <location>
        <begin position="122"/>
        <end position="340"/>
    </location>
</feature>
<feature type="region of interest" description="Disordered" evidence="26">
    <location>
        <begin position="1865"/>
        <end position="1902"/>
    </location>
</feature>
<feature type="coiled-coil region" evidence="25">
    <location>
        <begin position="2937"/>
        <end position="2964"/>
    </location>
</feature>
<dbReference type="GO" id="GO:0051983">
    <property type="term" value="P:regulation of chromosome segregation"/>
    <property type="evidence" value="ECO:0007669"/>
    <property type="project" value="TreeGrafter"/>
</dbReference>
<feature type="region of interest" description="Disordered" evidence="26">
    <location>
        <begin position="1"/>
        <end position="20"/>
    </location>
</feature>
<accession>A0A498NEI6</accession>
<dbReference type="FunFam" id="3.30.200.20:FF:000336">
    <property type="entry name" value="Eukaryotic elongation factor 2 kinase"/>
    <property type="match status" value="1"/>
</dbReference>
<dbReference type="FunFam" id="3.30.200.20:FF:000230">
    <property type="entry name" value="Eukaryotic elongation factor 2 kinase"/>
    <property type="match status" value="1"/>
</dbReference>
<dbReference type="InterPro" id="IPR008984">
    <property type="entry name" value="SMAD_FHA_dom_sf"/>
</dbReference>
<feature type="compositionally biased region" description="Basic and acidic residues" evidence="26">
    <location>
        <begin position="2283"/>
        <end position="2299"/>
    </location>
</feature>
<feature type="compositionally biased region" description="Low complexity" evidence="26">
    <location>
        <begin position="1702"/>
        <end position="1717"/>
    </location>
</feature>
<feature type="compositionally biased region" description="Basic and acidic residues" evidence="26">
    <location>
        <begin position="726"/>
        <end position="739"/>
    </location>
</feature>
<name>A0A498NEI6_LABRO</name>
<evidence type="ECO:0000256" key="1">
    <source>
        <dbReference type="ARBA" id="ARBA00004123"/>
    </source>
</evidence>
<evidence type="ECO:0000256" key="19">
    <source>
        <dbReference type="ARBA" id="ARBA00023306"/>
    </source>
</evidence>
<dbReference type="FunFam" id="3.20.200.10:FF:000002">
    <property type="entry name" value="Eukaryotic elongation factor 2 kinase"/>
    <property type="match status" value="1"/>
</dbReference>
<keyword evidence="12" id="KW-0418">Kinase</keyword>
<dbReference type="Pfam" id="PF18077">
    <property type="entry name" value="DUF5595"/>
    <property type="match status" value="1"/>
</dbReference>
<feature type="compositionally biased region" description="Polar residues" evidence="26">
    <location>
        <begin position="924"/>
        <end position="941"/>
    </location>
</feature>
<dbReference type="GO" id="GO:0007088">
    <property type="term" value="P:regulation of mitotic nuclear division"/>
    <property type="evidence" value="ECO:0007669"/>
    <property type="project" value="TreeGrafter"/>
</dbReference>
<keyword evidence="10" id="KW-0547">Nucleotide-binding</keyword>
<dbReference type="Gene3D" id="3.30.200.20">
    <property type="entry name" value="Phosphorylase Kinase, domain 1"/>
    <property type="match status" value="1"/>
</dbReference>
<feature type="compositionally biased region" description="Low complexity" evidence="26">
    <location>
        <begin position="1081"/>
        <end position="1165"/>
    </location>
</feature>
<reference evidence="29 30" key="1">
    <citation type="submission" date="2018-03" db="EMBL/GenBank/DDBJ databases">
        <title>Draft genome sequence of Rohu Carp (Labeo rohita).</title>
        <authorList>
            <person name="Das P."/>
            <person name="Kushwaha B."/>
            <person name="Joshi C.G."/>
            <person name="Kumar D."/>
            <person name="Nagpure N.S."/>
            <person name="Sahoo L."/>
            <person name="Das S.P."/>
            <person name="Bit A."/>
            <person name="Patnaik S."/>
            <person name="Meher P.K."/>
            <person name="Jayasankar P."/>
            <person name="Koringa P.G."/>
            <person name="Patel N.V."/>
            <person name="Hinsu A.T."/>
            <person name="Kumar R."/>
            <person name="Pandey M."/>
            <person name="Agarwal S."/>
            <person name="Srivastava S."/>
            <person name="Singh M."/>
            <person name="Iquebal M.A."/>
            <person name="Jaiswal S."/>
            <person name="Angadi U.B."/>
            <person name="Kumar N."/>
            <person name="Raza M."/>
            <person name="Shah T.M."/>
            <person name="Rai A."/>
            <person name="Jena J.K."/>
        </authorList>
    </citation>
    <scope>NUCLEOTIDE SEQUENCE [LARGE SCALE GENOMIC DNA]</scope>
    <source>
        <strain evidence="29">DASCIFA01</strain>
        <tissue evidence="29">Testis</tissue>
    </source>
</reference>
<dbReference type="InterPro" id="IPR011990">
    <property type="entry name" value="TPR-like_helical_dom_sf"/>
</dbReference>
<dbReference type="SUPFAM" id="SSF49879">
    <property type="entry name" value="SMAD/FHA domain"/>
    <property type="match status" value="1"/>
</dbReference>
<dbReference type="Pfam" id="PF24487">
    <property type="entry name" value="NDC80_loop"/>
    <property type="match status" value="1"/>
</dbReference>
<feature type="compositionally biased region" description="Basic and acidic residues" evidence="26">
    <location>
        <begin position="2465"/>
        <end position="2482"/>
    </location>
</feature>
<dbReference type="EMBL" id="QBIY01011826">
    <property type="protein sequence ID" value="RXN28865.1"/>
    <property type="molecule type" value="Genomic_DNA"/>
</dbReference>
<dbReference type="InterPro" id="IPR000253">
    <property type="entry name" value="FHA_dom"/>
</dbReference>
<feature type="compositionally biased region" description="Polar residues" evidence="26">
    <location>
        <begin position="829"/>
        <end position="849"/>
    </location>
</feature>
<keyword evidence="11" id="KW-0498">Mitosis</keyword>
<keyword evidence="6" id="KW-0723">Serine/threonine-protein kinase</keyword>
<dbReference type="STRING" id="84645.A0A498NEI6"/>